<feature type="transmembrane region" description="Helical" evidence="1">
    <location>
        <begin position="35"/>
        <end position="54"/>
    </location>
</feature>
<reference evidence="2" key="1">
    <citation type="submission" date="2025-08" db="UniProtKB">
        <authorList>
            <consortium name="Ensembl"/>
        </authorList>
    </citation>
    <scope>IDENTIFICATION</scope>
</reference>
<keyword evidence="1" id="KW-1133">Transmembrane helix</keyword>
<dbReference type="Proteomes" id="UP000694557">
    <property type="component" value="Unassembled WGS sequence"/>
</dbReference>
<keyword evidence="1" id="KW-0472">Membrane</keyword>
<evidence type="ECO:0000313" key="2">
    <source>
        <dbReference type="Ensembl" id="ENSOKIP00005105197.1"/>
    </source>
</evidence>
<sequence length="253" mass="29359">MTLKCAQELHIHAMLRKANATVRTRNLSVGTFQRFSHFYSFILNICLFLEFRYFKFLYKYDSYLCYAVLFRCNNYIDKWYIGEKCDIEWTILNFALVSSLPGLALAVIVGVMVQCVHYLRKPAKKQKDRTTGVYLSPSSDTANSVESKEFAKNNPILTELWLRCKENSRRGGTKMARLILPLRKFKTRHYLFSKVSLAKRSILNIRYSKCSEQIKGIVHKHWHILRSDDSIGNVFSELPLVVILTGQISIGKL</sequence>
<dbReference type="Ensembl" id="ENSOKIT00005112787.1">
    <property type="protein sequence ID" value="ENSOKIP00005105197.1"/>
    <property type="gene ID" value="ENSOKIG00005046312.1"/>
</dbReference>
<keyword evidence="1" id="KW-0812">Transmembrane</keyword>
<name>A0A8C7N6V8_ONCKI</name>
<protein>
    <submittedName>
        <fullName evidence="2">Uncharacterized protein</fullName>
    </submittedName>
</protein>
<accession>A0A8C7N6V8</accession>
<feature type="transmembrane region" description="Helical" evidence="1">
    <location>
        <begin position="100"/>
        <end position="119"/>
    </location>
</feature>
<dbReference type="AlphaFoldDB" id="A0A8C7N6V8"/>
<evidence type="ECO:0000256" key="1">
    <source>
        <dbReference type="SAM" id="Phobius"/>
    </source>
</evidence>
<evidence type="ECO:0000313" key="3">
    <source>
        <dbReference type="Proteomes" id="UP000694557"/>
    </source>
</evidence>
<dbReference type="GeneTree" id="ENSGT00990000205544"/>
<reference evidence="2" key="2">
    <citation type="submission" date="2025-09" db="UniProtKB">
        <authorList>
            <consortium name="Ensembl"/>
        </authorList>
    </citation>
    <scope>IDENTIFICATION</scope>
</reference>
<keyword evidence="3" id="KW-1185">Reference proteome</keyword>
<proteinExistence type="predicted"/>
<organism evidence="2 3">
    <name type="scientific">Oncorhynchus kisutch</name>
    <name type="common">Coho salmon</name>
    <name type="synonym">Salmo kisutch</name>
    <dbReference type="NCBI Taxonomy" id="8019"/>
    <lineage>
        <taxon>Eukaryota</taxon>
        <taxon>Metazoa</taxon>
        <taxon>Chordata</taxon>
        <taxon>Craniata</taxon>
        <taxon>Vertebrata</taxon>
        <taxon>Euteleostomi</taxon>
        <taxon>Actinopterygii</taxon>
        <taxon>Neopterygii</taxon>
        <taxon>Teleostei</taxon>
        <taxon>Protacanthopterygii</taxon>
        <taxon>Salmoniformes</taxon>
        <taxon>Salmonidae</taxon>
        <taxon>Salmoninae</taxon>
        <taxon>Oncorhynchus</taxon>
    </lineage>
</organism>